<accession>A0A4R1J960</accession>
<dbReference type="GO" id="GO:0035438">
    <property type="term" value="F:cyclic-di-GMP binding"/>
    <property type="evidence" value="ECO:0007669"/>
    <property type="project" value="InterPro"/>
</dbReference>
<comment type="caution">
    <text evidence="2">The sequence shown here is derived from an EMBL/GenBank/DDBJ whole genome shotgun (WGS) entry which is preliminary data.</text>
</comment>
<proteinExistence type="predicted"/>
<dbReference type="Proteomes" id="UP000295565">
    <property type="component" value="Unassembled WGS sequence"/>
</dbReference>
<dbReference type="EMBL" id="SMGD01000015">
    <property type="protein sequence ID" value="TCK47132.1"/>
    <property type="molecule type" value="Genomic_DNA"/>
</dbReference>
<sequence>MDEQRKNDLLAQLIPMHRNSDFADIFQYITAGENKNEQFLLKMELKRLVAPSKRIIDLRSSPNDPNCQPFQYDGLTHFMSESHIETFKQLLQHYDGSYTQGVYEQMQQLRRQEPNKRGRVDTRVKAFQFGHYHGRVEERMFISMPIEIQTEQMMVYAGMSSNMSVSGMRIRYDREDDPTIGEHIKIYFTGLEKEFANPVLSRGTDYVIIDTERNDKGLWARLKRLNTNDPEFDSFFESFLKEYKGRYRVDVVHLVDAILVKSYQQFFLPRSSSLPLYFSGEQPPQLRYVLCNDFSRNTLDYWYNEFRQNVLGQAFHAQRTRALMIKPRGQTILYSFVHSYNRKLYFYSATHEELLAEPELRQLFFYFGANKTSWRVFTFQWQQIHLDNAFAPPIVPNQQRRTDEKALREQLADLSVFGLLTDITNECSKNRYRQSFHSDKNPNELAPFGQYRHLIPEIKVIAHKYMQLRKEARYQYRSMAEVNFSSQIVEGWVNNFSTGGLQLDLDSPVQLAVGDQILVNLPQFQKLVRTFKLTQLPYQVVNIQQNGQTLHLQTVGNAHEGSRFFSQLITNNIDKLGHMPEINVFEGLSEALRQLYCHDLFKHVLFINKEGGLLKLKLLAYGQSPSSVDPLLYLSRARNKANMYQLIHPDHWQEWVLSPLQNLHEEQKVITLRLLMQLHKNNKKVIACHREEDFQSEAQLNQFVVQAMTHGDFKYIELKASLTGKPDADYIKAEMAYLGHYATHKAKELAILLKNTYAVVEINDLSTEWQALKGSQSLSNQ</sequence>
<evidence type="ECO:0000313" key="2">
    <source>
        <dbReference type="EMBL" id="TCK47132.1"/>
    </source>
</evidence>
<organism evidence="2 3">
    <name type="scientific">Celerinatantimonas diazotrophica</name>
    <dbReference type="NCBI Taxonomy" id="412034"/>
    <lineage>
        <taxon>Bacteria</taxon>
        <taxon>Pseudomonadati</taxon>
        <taxon>Pseudomonadota</taxon>
        <taxon>Gammaproteobacteria</taxon>
        <taxon>Celerinatantimonadaceae</taxon>
        <taxon>Celerinatantimonas</taxon>
    </lineage>
</organism>
<name>A0A4R1J960_9GAMM</name>
<dbReference type="InterPro" id="IPR009875">
    <property type="entry name" value="PilZ_domain"/>
</dbReference>
<keyword evidence="3" id="KW-1185">Reference proteome</keyword>
<dbReference type="AlphaFoldDB" id="A0A4R1J960"/>
<dbReference type="OrthoDB" id="6208912at2"/>
<reference evidence="2 3" key="1">
    <citation type="submission" date="2019-03" db="EMBL/GenBank/DDBJ databases">
        <title>Genomic Encyclopedia of Type Strains, Phase IV (KMG-IV): sequencing the most valuable type-strain genomes for metagenomic binning, comparative biology and taxonomic classification.</title>
        <authorList>
            <person name="Goeker M."/>
        </authorList>
    </citation>
    <scope>NUCLEOTIDE SEQUENCE [LARGE SCALE GENOMIC DNA]</scope>
    <source>
        <strain evidence="2 3">DSM 18577</strain>
    </source>
</reference>
<evidence type="ECO:0000259" key="1">
    <source>
        <dbReference type="Pfam" id="PF07238"/>
    </source>
</evidence>
<dbReference type="Gene3D" id="2.40.10.220">
    <property type="entry name" value="predicted glycosyltransferase like domains"/>
    <property type="match status" value="1"/>
</dbReference>
<dbReference type="Pfam" id="PF07238">
    <property type="entry name" value="PilZ"/>
    <property type="match status" value="1"/>
</dbReference>
<dbReference type="SUPFAM" id="SSF141371">
    <property type="entry name" value="PilZ domain-like"/>
    <property type="match status" value="1"/>
</dbReference>
<dbReference type="RefSeq" id="WP_131913594.1">
    <property type="nucleotide sequence ID" value="NZ_OU594967.1"/>
</dbReference>
<gene>
    <name evidence="2" type="ORF">EV690_2831</name>
</gene>
<evidence type="ECO:0000313" key="3">
    <source>
        <dbReference type="Proteomes" id="UP000295565"/>
    </source>
</evidence>
<protein>
    <submittedName>
        <fullName evidence="2">PilZ domain-containing protein</fullName>
    </submittedName>
</protein>
<feature type="domain" description="PilZ" evidence="1">
    <location>
        <begin position="467"/>
        <end position="553"/>
    </location>
</feature>